<feature type="transmembrane region" description="Helical" evidence="1">
    <location>
        <begin position="56"/>
        <end position="74"/>
    </location>
</feature>
<accession>A0A7G7GCU9</accession>
<gene>
    <name evidence="2" type="ORF">HUW51_20495</name>
</gene>
<dbReference type="EMBL" id="CP055156">
    <property type="protein sequence ID" value="QNF34983.1"/>
    <property type="molecule type" value="Genomic_DNA"/>
</dbReference>
<evidence type="ECO:0000256" key="1">
    <source>
        <dbReference type="SAM" id="Phobius"/>
    </source>
</evidence>
<protein>
    <recommendedName>
        <fullName evidence="4">Polysaccharide chain length determinant N-terminal domain-containing protein</fullName>
    </recommendedName>
</protein>
<evidence type="ECO:0000313" key="2">
    <source>
        <dbReference type="EMBL" id="QNF34983.1"/>
    </source>
</evidence>
<dbReference type="AlphaFoldDB" id="A0A7G7GCU9"/>
<proteinExistence type="predicted"/>
<reference evidence="2 3" key="1">
    <citation type="journal article" date="2018" name="Int. J. Syst. Evol. Microbiol.">
        <title>Adhaeribacter swui sp. nov., isolated from wet mud.</title>
        <authorList>
            <person name="Kim D.U."/>
            <person name="Kim K.W."/>
            <person name="Kang M.S."/>
            <person name="Kim J.Y."/>
            <person name="Jang J.H."/>
            <person name="Kim M.K."/>
        </authorList>
    </citation>
    <scope>NUCLEOTIDE SEQUENCE [LARGE SCALE GENOMIC DNA]</scope>
    <source>
        <strain evidence="2 3">KCTC 52873</strain>
    </source>
</reference>
<keyword evidence="1" id="KW-0472">Membrane</keyword>
<keyword evidence="3" id="KW-1185">Reference proteome</keyword>
<organism evidence="2 3">
    <name type="scientific">Adhaeribacter swui</name>
    <dbReference type="NCBI Taxonomy" id="2086471"/>
    <lineage>
        <taxon>Bacteria</taxon>
        <taxon>Pseudomonadati</taxon>
        <taxon>Bacteroidota</taxon>
        <taxon>Cytophagia</taxon>
        <taxon>Cytophagales</taxon>
        <taxon>Hymenobacteraceae</taxon>
        <taxon>Adhaeribacter</taxon>
    </lineage>
</organism>
<feature type="transmembrane region" description="Helical" evidence="1">
    <location>
        <begin position="304"/>
        <end position="324"/>
    </location>
</feature>
<keyword evidence="1" id="KW-1133">Transmembrane helix</keyword>
<dbReference type="KEGG" id="aswu:HUW51_20495"/>
<name>A0A7G7GCU9_9BACT</name>
<evidence type="ECO:0008006" key="4">
    <source>
        <dbReference type="Google" id="ProtNLM"/>
    </source>
</evidence>
<evidence type="ECO:0000313" key="3">
    <source>
        <dbReference type="Proteomes" id="UP000515237"/>
    </source>
</evidence>
<sequence>MNHPENTKSKSPDSSEEEIDLGKLFVAVGKAISNFFKNLLRFFFLTIDITFAKYKIILALIVLGALSGIGYYFYVKPYYESRMTLNSAYYRGEFLGNSIQNLDRLCGEGNYRVLANLLKISPEKAKTLRKIEVDKMISPNMKMLIDLYKNNEGSQRRLDSLILNHSDSTFQIKVQVYDTTTLVGLDTTLVNYIKNNKFVNKRIAIERKNLLNRRAKLARESQNLDTLKRYMALSYITRGSGKEGTNVTLNDKESDPINVYREDFRIYDQQLQIDRLLYINSEIEIIDRFITFGKPASGTIEKQAIKGAIAGLLVGFLYVFYLILRDGLRRLRTVVED</sequence>
<keyword evidence="1" id="KW-0812">Transmembrane</keyword>
<dbReference type="RefSeq" id="WP_185271476.1">
    <property type="nucleotide sequence ID" value="NZ_CP055156.1"/>
</dbReference>
<dbReference type="Proteomes" id="UP000515237">
    <property type="component" value="Chromosome"/>
</dbReference>